<dbReference type="Proteomes" id="UP001138686">
    <property type="component" value="Unassembled WGS sequence"/>
</dbReference>
<dbReference type="EMBL" id="JAHWDP010000003">
    <property type="protein sequence ID" value="MBW2938042.1"/>
    <property type="molecule type" value="Genomic_DNA"/>
</dbReference>
<protein>
    <submittedName>
        <fullName evidence="1">Uncharacterized protein</fullName>
    </submittedName>
</protein>
<organism evidence="1 2">
    <name type="scientific">Halomarinibacterium sedimenti</name>
    <dbReference type="NCBI Taxonomy" id="2857106"/>
    <lineage>
        <taxon>Bacteria</taxon>
        <taxon>Pseudomonadati</taxon>
        <taxon>Bacteroidota</taxon>
        <taxon>Flavobacteriia</taxon>
        <taxon>Flavobacteriales</taxon>
        <taxon>Flavobacteriaceae</taxon>
        <taxon>Halomarinibacterium</taxon>
    </lineage>
</organism>
<comment type="caution">
    <text evidence="1">The sequence shown here is derived from an EMBL/GenBank/DDBJ whole genome shotgun (WGS) entry which is preliminary data.</text>
</comment>
<dbReference type="RefSeq" id="WP_219052481.1">
    <property type="nucleotide sequence ID" value="NZ_JAHWDP010000003.1"/>
</dbReference>
<accession>A0A9X1JZ00</accession>
<name>A0A9X1JZ00_9FLAO</name>
<reference evidence="1" key="1">
    <citation type="submission" date="2021-07" db="EMBL/GenBank/DDBJ databases">
        <title>Aureisphaera sp. CAU 1614 isolated from sea sediment.</title>
        <authorList>
            <person name="Kim W."/>
        </authorList>
    </citation>
    <scope>NUCLEOTIDE SEQUENCE</scope>
    <source>
        <strain evidence="1">CAU 1614</strain>
    </source>
</reference>
<keyword evidence="2" id="KW-1185">Reference proteome</keyword>
<proteinExistence type="predicted"/>
<gene>
    <name evidence="1" type="ORF">KXJ69_07985</name>
</gene>
<evidence type="ECO:0000313" key="1">
    <source>
        <dbReference type="EMBL" id="MBW2938042.1"/>
    </source>
</evidence>
<evidence type="ECO:0000313" key="2">
    <source>
        <dbReference type="Proteomes" id="UP001138686"/>
    </source>
</evidence>
<sequence>MKAASLAQLRKELKLRSNEELQELCLKLVRYKTDNKELLSYLLFEVEDEAHYIAGIESYITEAFSEINTHSYFYIRKSIRKILRVTKRFIRYSSEKETEVILLLHFCKTLENFTPSIKESAAMMNLYHRQITLIEKKLEGLHEDLQYDYSQVLQQLAFRDE</sequence>
<dbReference type="AlphaFoldDB" id="A0A9X1JZ00"/>